<evidence type="ECO:0000256" key="7">
    <source>
        <dbReference type="ARBA" id="ARBA00022590"/>
    </source>
</evidence>
<name>A0AAX7U4M6_ASTCA</name>
<reference evidence="14" key="3">
    <citation type="submission" date="2025-09" db="UniProtKB">
        <authorList>
            <consortium name="Ensembl"/>
        </authorList>
    </citation>
    <scope>IDENTIFICATION</scope>
</reference>
<dbReference type="PANTHER" id="PTHR15207:SF3">
    <property type="entry name" value="DEAFNESS, AUTOSOMAL DOMINANT 5-RELATED"/>
    <property type="match status" value="1"/>
</dbReference>
<keyword evidence="4" id="KW-1134">Transmembrane beta strand</keyword>
<keyword evidence="15" id="KW-1185">Reference proteome</keyword>
<dbReference type="Pfam" id="PF17708">
    <property type="entry name" value="Gasdermin_C"/>
    <property type="match status" value="1"/>
</dbReference>
<evidence type="ECO:0000256" key="3">
    <source>
        <dbReference type="ARBA" id="ARBA00009279"/>
    </source>
</evidence>
<dbReference type="InterPro" id="IPR042377">
    <property type="entry name" value="GSDME"/>
</dbReference>
<accession>A0AAX7U4M6</accession>
<dbReference type="Ensembl" id="ENSACLT00000095949.1">
    <property type="protein sequence ID" value="ENSACLP00000060411.1"/>
    <property type="gene ID" value="ENSACLG00000001705.2"/>
</dbReference>
<evidence type="ECO:0000256" key="2">
    <source>
        <dbReference type="ARBA" id="ARBA00004651"/>
    </source>
</evidence>
<evidence type="ECO:0000313" key="14">
    <source>
        <dbReference type="Ensembl" id="ENSACLP00000060411.1"/>
    </source>
</evidence>
<dbReference type="InterPro" id="IPR040460">
    <property type="entry name" value="Gasdermin_pore"/>
</dbReference>
<keyword evidence="11" id="KW-0449">Lipoprotein</keyword>
<evidence type="ECO:0000256" key="9">
    <source>
        <dbReference type="ARBA" id="ARBA00023136"/>
    </source>
</evidence>
<evidence type="ECO:0000313" key="15">
    <source>
        <dbReference type="Proteomes" id="UP000265100"/>
    </source>
</evidence>
<dbReference type="GO" id="GO:0005886">
    <property type="term" value="C:plasma membrane"/>
    <property type="evidence" value="ECO:0007669"/>
    <property type="project" value="UniProtKB-SubCell"/>
</dbReference>
<sequence>MFSKATANFVREIDPEGLLIHVSRVNDSHKLVPMALVIKRKRWFWQRPRYQPTDFTLGDLLLGDKELIPGRCADSNLSCYRKNVVHVSSQTHFNKADIGVTPCVFAGVSESEFLTYKGTYGAKLASDLGPEAGSASIRLEGRGTTKLQSCFGQLKKEEVNVKKLLLDSDNRSVDMQHVLVRQIEKRAEVVGLVKERIFTTSPCSITQTKVEECTFQGVLGLVGMLGSSVKVCVKDSNSIEIDSDVSVEIPSGTVIAYSILELEVKKDGQYYICLQPGAIGGFESDSISRSWPSDDCFDTVDGKCNEQKVPQKAPLIALHNESQEKVLSPLAKLPQPTQWALFKKLQETLNDSAALSYLQLVLEDLCSNEIHNGTPKEEQPSAESPTESTLNAAHLLVSAMEELPKETLELLSKSAPDFLQAFNMLVCKLKSSDVLNIQSLPALLQDNQAFQLAEQLLSSASVMLRRDADLLWMETRDNAGVLPVVLFLSIHGLCLLCNAL</sequence>
<dbReference type="InterPro" id="IPR041263">
    <property type="entry name" value="Gasdermin_PUB"/>
</dbReference>
<evidence type="ECO:0000256" key="8">
    <source>
        <dbReference type="ARBA" id="ARBA00022692"/>
    </source>
</evidence>
<feature type="domain" description="Gasdermin pore forming" evidence="12">
    <location>
        <begin position="1"/>
        <end position="69"/>
    </location>
</feature>
<feature type="domain" description="Gasdermin pore forming" evidence="12">
    <location>
        <begin position="108"/>
        <end position="283"/>
    </location>
</feature>
<organism evidence="14 15">
    <name type="scientific">Astatotilapia calliptera</name>
    <name type="common">Eastern happy</name>
    <name type="synonym">Chromis callipterus</name>
    <dbReference type="NCBI Taxonomy" id="8154"/>
    <lineage>
        <taxon>Eukaryota</taxon>
        <taxon>Metazoa</taxon>
        <taxon>Chordata</taxon>
        <taxon>Craniata</taxon>
        <taxon>Vertebrata</taxon>
        <taxon>Euteleostomi</taxon>
        <taxon>Actinopterygii</taxon>
        <taxon>Neopterygii</taxon>
        <taxon>Teleostei</taxon>
        <taxon>Neoteleostei</taxon>
        <taxon>Acanthomorphata</taxon>
        <taxon>Ovalentaria</taxon>
        <taxon>Cichlomorphae</taxon>
        <taxon>Cichliformes</taxon>
        <taxon>Cichlidae</taxon>
        <taxon>African cichlids</taxon>
        <taxon>Pseudocrenilabrinae</taxon>
        <taxon>Haplochromini</taxon>
        <taxon>Astatotilapia</taxon>
    </lineage>
</organism>
<keyword evidence="8" id="KW-0812">Transmembrane</keyword>
<keyword evidence="10" id="KW-0564">Palmitate</keyword>
<comment type="subcellular location">
    <subcellularLocation>
        <location evidence="2">Cell membrane</location>
        <topology evidence="2">Multi-pass membrane protein</topology>
    </subcellularLocation>
    <subcellularLocation>
        <location evidence="1">Cytoplasm</location>
    </subcellularLocation>
</comment>
<dbReference type="GeneTree" id="ENSGT00940000155880"/>
<keyword evidence="9" id="KW-0472">Membrane</keyword>
<evidence type="ECO:0000259" key="13">
    <source>
        <dbReference type="Pfam" id="PF17708"/>
    </source>
</evidence>
<dbReference type="GO" id="GO:0012501">
    <property type="term" value="P:programmed cell death"/>
    <property type="evidence" value="ECO:0007669"/>
    <property type="project" value="UniProtKB-KW"/>
</dbReference>
<evidence type="ECO:0000259" key="12">
    <source>
        <dbReference type="Pfam" id="PF04598"/>
    </source>
</evidence>
<evidence type="ECO:0000256" key="10">
    <source>
        <dbReference type="ARBA" id="ARBA00023139"/>
    </source>
</evidence>
<evidence type="ECO:0000256" key="11">
    <source>
        <dbReference type="ARBA" id="ARBA00023288"/>
    </source>
</evidence>
<evidence type="ECO:0000256" key="1">
    <source>
        <dbReference type="ARBA" id="ARBA00004496"/>
    </source>
</evidence>
<evidence type="ECO:0000256" key="6">
    <source>
        <dbReference type="ARBA" id="ARBA00022490"/>
    </source>
</evidence>
<evidence type="ECO:0000256" key="5">
    <source>
        <dbReference type="ARBA" id="ARBA00022475"/>
    </source>
</evidence>
<dbReference type="AlphaFoldDB" id="A0AAX7U4M6"/>
<keyword evidence="5" id="KW-1003">Cell membrane</keyword>
<comment type="similarity">
    <text evidence="3">Belongs to the gasdermin family.</text>
</comment>
<keyword evidence="7" id="KW-1210">Necrosis</keyword>
<protein>
    <recommendedName>
        <fullName evidence="16">Gasdermin Eb</fullName>
    </recommendedName>
</protein>
<evidence type="ECO:0008006" key="16">
    <source>
        <dbReference type="Google" id="ProtNLM"/>
    </source>
</evidence>
<reference evidence="14" key="1">
    <citation type="submission" date="2018-05" db="EMBL/GenBank/DDBJ databases">
        <authorList>
            <person name="Datahose"/>
        </authorList>
    </citation>
    <scope>NUCLEOTIDE SEQUENCE</scope>
</reference>
<dbReference type="Pfam" id="PF04598">
    <property type="entry name" value="Gasdermin"/>
    <property type="match status" value="2"/>
</dbReference>
<feature type="domain" description="Gasdermin PUB" evidence="13">
    <location>
        <begin position="318"/>
        <end position="467"/>
    </location>
</feature>
<dbReference type="Proteomes" id="UP000265100">
    <property type="component" value="Chromosome 22"/>
</dbReference>
<proteinExistence type="inferred from homology"/>
<keyword evidence="6" id="KW-0963">Cytoplasm</keyword>
<evidence type="ECO:0000256" key="4">
    <source>
        <dbReference type="ARBA" id="ARBA00022452"/>
    </source>
</evidence>
<dbReference type="PANTHER" id="PTHR15207">
    <property type="entry name" value="NONSYNDROMIC HEARING IMPAIRMENT PROTEIN"/>
    <property type="match status" value="1"/>
</dbReference>
<reference evidence="14" key="2">
    <citation type="submission" date="2025-08" db="UniProtKB">
        <authorList>
            <consortium name="Ensembl"/>
        </authorList>
    </citation>
    <scope>IDENTIFICATION</scope>
</reference>
<dbReference type="GO" id="GO:0005737">
    <property type="term" value="C:cytoplasm"/>
    <property type="evidence" value="ECO:0007669"/>
    <property type="project" value="UniProtKB-SubCell"/>
</dbReference>